<proteinExistence type="inferred from homology"/>
<evidence type="ECO:0000256" key="4">
    <source>
        <dbReference type="RuleBase" id="RU367011"/>
    </source>
</evidence>
<evidence type="ECO:0000256" key="3">
    <source>
        <dbReference type="ARBA" id="ARBA00022833"/>
    </source>
</evidence>
<comment type="similarity">
    <text evidence="1 4">Belongs to the alpha-carbonic anhydrase family.</text>
</comment>
<dbReference type="EMBL" id="GEBQ01001275">
    <property type="protein sequence ID" value="JAT38702.1"/>
    <property type="molecule type" value="Transcribed_RNA"/>
</dbReference>
<keyword evidence="4" id="KW-0456">Lyase</keyword>
<keyword evidence="2 4" id="KW-0479">Metal-binding</keyword>
<dbReference type="PROSITE" id="PS00162">
    <property type="entry name" value="ALPHA_CA_1"/>
    <property type="match status" value="1"/>
</dbReference>
<dbReference type="GO" id="GO:0004089">
    <property type="term" value="F:carbonate dehydratase activity"/>
    <property type="evidence" value="ECO:0007669"/>
    <property type="project" value="UniProtKB-UniRule"/>
</dbReference>
<feature type="compositionally biased region" description="Basic and acidic residues" evidence="5">
    <location>
        <begin position="367"/>
        <end position="377"/>
    </location>
</feature>
<dbReference type="AlphaFoldDB" id="A0A1B6MRY8"/>
<feature type="non-terminal residue" evidence="7">
    <location>
        <position position="1"/>
    </location>
</feature>
<evidence type="ECO:0000259" key="6">
    <source>
        <dbReference type="PROSITE" id="PS51144"/>
    </source>
</evidence>
<dbReference type="InterPro" id="IPR023561">
    <property type="entry name" value="Carbonic_anhydrase_a-class"/>
</dbReference>
<dbReference type="SUPFAM" id="SSF51069">
    <property type="entry name" value="Carbonic anhydrase"/>
    <property type="match status" value="1"/>
</dbReference>
<dbReference type="InterPro" id="IPR036398">
    <property type="entry name" value="CA_dom_sf"/>
</dbReference>
<dbReference type="EC" id="4.2.1.1" evidence="4"/>
<feature type="domain" description="Alpha-carbonic anhydrase" evidence="6">
    <location>
        <begin position="92"/>
        <end position="353"/>
    </location>
</feature>
<name>A0A1B6MRY8_9HEMI</name>
<accession>A0A1B6MRY8</accession>
<dbReference type="PANTHER" id="PTHR18952">
    <property type="entry name" value="CARBONIC ANHYDRASE"/>
    <property type="match status" value="1"/>
</dbReference>
<dbReference type="CDD" id="cd00326">
    <property type="entry name" value="alpha_CA"/>
    <property type="match status" value="1"/>
</dbReference>
<keyword evidence="3 4" id="KW-0862">Zinc</keyword>
<comment type="function">
    <text evidence="4">Reversible hydration of carbon dioxide.</text>
</comment>
<dbReference type="GO" id="GO:0005737">
    <property type="term" value="C:cytoplasm"/>
    <property type="evidence" value="ECO:0007669"/>
    <property type="project" value="TreeGrafter"/>
</dbReference>
<comment type="catalytic activity">
    <reaction evidence="4">
        <text>hydrogencarbonate + H(+) = CO2 + H2O</text>
        <dbReference type="Rhea" id="RHEA:10748"/>
        <dbReference type="ChEBI" id="CHEBI:15377"/>
        <dbReference type="ChEBI" id="CHEBI:15378"/>
        <dbReference type="ChEBI" id="CHEBI:16526"/>
        <dbReference type="ChEBI" id="CHEBI:17544"/>
        <dbReference type="EC" id="4.2.1.1"/>
    </reaction>
</comment>
<evidence type="ECO:0000256" key="2">
    <source>
        <dbReference type="ARBA" id="ARBA00022723"/>
    </source>
</evidence>
<feature type="region of interest" description="Disordered" evidence="5">
    <location>
        <begin position="355"/>
        <end position="377"/>
    </location>
</feature>
<evidence type="ECO:0000256" key="5">
    <source>
        <dbReference type="SAM" id="MobiDB-lite"/>
    </source>
</evidence>
<organism evidence="7">
    <name type="scientific">Graphocephala atropunctata</name>
    <dbReference type="NCBI Taxonomy" id="36148"/>
    <lineage>
        <taxon>Eukaryota</taxon>
        <taxon>Metazoa</taxon>
        <taxon>Ecdysozoa</taxon>
        <taxon>Arthropoda</taxon>
        <taxon>Hexapoda</taxon>
        <taxon>Insecta</taxon>
        <taxon>Pterygota</taxon>
        <taxon>Neoptera</taxon>
        <taxon>Paraneoptera</taxon>
        <taxon>Hemiptera</taxon>
        <taxon>Auchenorrhyncha</taxon>
        <taxon>Membracoidea</taxon>
        <taxon>Cicadellidae</taxon>
        <taxon>Cicadellinae</taxon>
        <taxon>Cicadellini</taxon>
        <taxon>Graphocephala</taxon>
    </lineage>
</organism>
<dbReference type="PROSITE" id="PS51144">
    <property type="entry name" value="ALPHA_CA_2"/>
    <property type="match status" value="1"/>
</dbReference>
<evidence type="ECO:0000256" key="1">
    <source>
        <dbReference type="ARBA" id="ARBA00010718"/>
    </source>
</evidence>
<gene>
    <name evidence="7" type="ORF">g.3262</name>
</gene>
<reference evidence="7" key="1">
    <citation type="submission" date="2015-11" db="EMBL/GenBank/DDBJ databases">
        <title>De novo transcriptome assembly of four potential Pierce s Disease insect vectors from Arizona vineyards.</title>
        <authorList>
            <person name="Tassone E.E."/>
        </authorList>
    </citation>
    <scope>NUCLEOTIDE SEQUENCE</scope>
</reference>
<dbReference type="Pfam" id="PF00194">
    <property type="entry name" value="Carb_anhydrase"/>
    <property type="match status" value="1"/>
</dbReference>
<dbReference type="Gene3D" id="3.10.200.10">
    <property type="entry name" value="Alpha carbonic anhydrase"/>
    <property type="match status" value="1"/>
</dbReference>
<protein>
    <recommendedName>
        <fullName evidence="4">Carbonic anhydrase</fullName>
        <ecNumber evidence="4">4.2.1.1</ecNumber>
    </recommendedName>
</protein>
<dbReference type="InterPro" id="IPR001148">
    <property type="entry name" value="CA_dom"/>
</dbReference>
<dbReference type="GO" id="GO:0008270">
    <property type="term" value="F:zinc ion binding"/>
    <property type="evidence" value="ECO:0007669"/>
    <property type="project" value="UniProtKB-UniRule"/>
</dbReference>
<sequence length="377" mass="42128">PVLLVIPRSTDGERGQSNMIFIPVVFFLLTQMSDSDNTRQDVNQNPSVGNKPDILISGTFQKKDSNILPPSQLDSGNASTLLYPRRLTVPRISYLTNDVHQVTYTGWPMDPVVFNHPIQSPVDIITHKAVTLEIPLLHFVLPELQDTMATLTNSGHTVFVYILGGKLQRPRLKGGPLKQTFIYEQMHLHWGKEDIWGSEHFLDGDSYSAEIHLVFYNSKYSTFDQAVEEKDGLAVFTVLAKISQANNPMLSPLERLLANISKVGASIKMNASEAIQWPASALGTNPEYYTYPGSLTTAPFSENVVFIILPVPITLSSKQLGSFRELHNTHGGRIIENKRQLQPLHSRPIVRSVHLSAVHPPGSGRTWTDRQQDRNYG</sequence>
<evidence type="ECO:0000313" key="7">
    <source>
        <dbReference type="EMBL" id="JAT38702.1"/>
    </source>
</evidence>
<dbReference type="InterPro" id="IPR018338">
    <property type="entry name" value="Carbonic_anhydrase_a-class_CS"/>
</dbReference>
<comment type="cofactor">
    <cofactor evidence="4">
        <name>Zn(2+)</name>
        <dbReference type="ChEBI" id="CHEBI:29105"/>
    </cofactor>
</comment>
<dbReference type="SMART" id="SM01057">
    <property type="entry name" value="Carb_anhydrase"/>
    <property type="match status" value="1"/>
</dbReference>
<dbReference type="PANTHER" id="PTHR18952:SF124">
    <property type="entry name" value="CARBONIC ANHYDRASE 7"/>
    <property type="match status" value="1"/>
</dbReference>